<dbReference type="AlphaFoldDB" id="A0AAD7DBC2"/>
<reference evidence="2" key="1">
    <citation type="submission" date="2023-03" db="EMBL/GenBank/DDBJ databases">
        <title>Massive genome expansion in bonnet fungi (Mycena s.s.) driven by repeated elements and novel gene families across ecological guilds.</title>
        <authorList>
            <consortium name="Lawrence Berkeley National Laboratory"/>
            <person name="Harder C.B."/>
            <person name="Miyauchi S."/>
            <person name="Viragh M."/>
            <person name="Kuo A."/>
            <person name="Thoen E."/>
            <person name="Andreopoulos B."/>
            <person name="Lu D."/>
            <person name="Skrede I."/>
            <person name="Drula E."/>
            <person name="Henrissat B."/>
            <person name="Morin E."/>
            <person name="Kohler A."/>
            <person name="Barry K."/>
            <person name="LaButti K."/>
            <person name="Morin E."/>
            <person name="Salamov A."/>
            <person name="Lipzen A."/>
            <person name="Mereny Z."/>
            <person name="Hegedus B."/>
            <person name="Baldrian P."/>
            <person name="Stursova M."/>
            <person name="Weitz H."/>
            <person name="Taylor A."/>
            <person name="Grigoriev I.V."/>
            <person name="Nagy L.G."/>
            <person name="Martin F."/>
            <person name="Kauserud H."/>
        </authorList>
    </citation>
    <scope>NUCLEOTIDE SEQUENCE</scope>
    <source>
        <strain evidence="2">CBHHK067</strain>
    </source>
</reference>
<dbReference type="EMBL" id="JARKIE010000086">
    <property type="protein sequence ID" value="KAJ7687640.1"/>
    <property type="molecule type" value="Genomic_DNA"/>
</dbReference>
<evidence type="ECO:0000313" key="2">
    <source>
        <dbReference type="EMBL" id="KAJ7687640.1"/>
    </source>
</evidence>
<comment type="caution">
    <text evidence="2">The sequence shown here is derived from an EMBL/GenBank/DDBJ whole genome shotgun (WGS) entry which is preliminary data.</text>
</comment>
<feature type="compositionally biased region" description="Basic and acidic residues" evidence="1">
    <location>
        <begin position="167"/>
        <end position="176"/>
    </location>
</feature>
<proteinExistence type="predicted"/>
<evidence type="ECO:0000313" key="3">
    <source>
        <dbReference type="Proteomes" id="UP001221757"/>
    </source>
</evidence>
<sequence>MFHHKAMNEDVQRRWQAKIVKRTQREEHRGAGGPPVGAMFLTPVPLYYTPVPVKCAAYVGQRVMCTHCTCSQRIPGGAQELCAAHGLIAYTECECLCLASASAHRAQATAVPDRLHGAPPASPTRSMCIPHHNLEHRSLCGSVESPATSTALSKAIGSLGKQHTSHSRAEEERVGAAEEYPAGSRFATIS</sequence>
<organism evidence="2 3">
    <name type="scientific">Mycena rosella</name>
    <name type="common">Pink bonnet</name>
    <name type="synonym">Agaricus rosellus</name>
    <dbReference type="NCBI Taxonomy" id="1033263"/>
    <lineage>
        <taxon>Eukaryota</taxon>
        <taxon>Fungi</taxon>
        <taxon>Dikarya</taxon>
        <taxon>Basidiomycota</taxon>
        <taxon>Agaricomycotina</taxon>
        <taxon>Agaricomycetes</taxon>
        <taxon>Agaricomycetidae</taxon>
        <taxon>Agaricales</taxon>
        <taxon>Marasmiineae</taxon>
        <taxon>Mycenaceae</taxon>
        <taxon>Mycena</taxon>
    </lineage>
</organism>
<feature type="region of interest" description="Disordered" evidence="1">
    <location>
        <begin position="155"/>
        <end position="190"/>
    </location>
</feature>
<name>A0AAD7DBC2_MYCRO</name>
<gene>
    <name evidence="2" type="ORF">B0H17DRAFT_1136190</name>
</gene>
<evidence type="ECO:0000256" key="1">
    <source>
        <dbReference type="SAM" id="MobiDB-lite"/>
    </source>
</evidence>
<dbReference type="Proteomes" id="UP001221757">
    <property type="component" value="Unassembled WGS sequence"/>
</dbReference>
<keyword evidence="3" id="KW-1185">Reference proteome</keyword>
<protein>
    <submittedName>
        <fullName evidence="2">Uncharacterized protein</fullName>
    </submittedName>
</protein>
<accession>A0AAD7DBC2</accession>